<dbReference type="Gene3D" id="3.40.710.10">
    <property type="entry name" value="DD-peptidase/beta-lactamase superfamily"/>
    <property type="match status" value="1"/>
</dbReference>
<dbReference type="PANTHER" id="PTHR43283">
    <property type="entry name" value="BETA-LACTAMASE-RELATED"/>
    <property type="match status" value="1"/>
</dbReference>
<name>A0A1L9V6D2_ASPGL</name>
<reference evidence="4" key="1">
    <citation type="journal article" date="2017" name="Genome Biol.">
        <title>Comparative genomics reveals high biological diversity and specific adaptations in the industrially and medically important fungal genus Aspergillus.</title>
        <authorList>
            <person name="de Vries R.P."/>
            <person name="Riley R."/>
            <person name="Wiebenga A."/>
            <person name="Aguilar-Osorio G."/>
            <person name="Amillis S."/>
            <person name="Uchima C.A."/>
            <person name="Anderluh G."/>
            <person name="Asadollahi M."/>
            <person name="Askin M."/>
            <person name="Barry K."/>
            <person name="Battaglia E."/>
            <person name="Bayram O."/>
            <person name="Benocci T."/>
            <person name="Braus-Stromeyer S.A."/>
            <person name="Caldana C."/>
            <person name="Canovas D."/>
            <person name="Cerqueira G.C."/>
            <person name="Chen F."/>
            <person name="Chen W."/>
            <person name="Choi C."/>
            <person name="Clum A."/>
            <person name="Dos Santos R.A."/>
            <person name="Damasio A.R."/>
            <person name="Diallinas G."/>
            <person name="Emri T."/>
            <person name="Fekete E."/>
            <person name="Flipphi M."/>
            <person name="Freyberg S."/>
            <person name="Gallo A."/>
            <person name="Gournas C."/>
            <person name="Habgood R."/>
            <person name="Hainaut M."/>
            <person name="Harispe M.L."/>
            <person name="Henrissat B."/>
            <person name="Hilden K.S."/>
            <person name="Hope R."/>
            <person name="Hossain A."/>
            <person name="Karabika E."/>
            <person name="Karaffa L."/>
            <person name="Karanyi Z."/>
            <person name="Krasevec N."/>
            <person name="Kuo A."/>
            <person name="Kusch H."/>
            <person name="LaButti K."/>
            <person name="Lagendijk E.L."/>
            <person name="Lapidus A."/>
            <person name="Levasseur A."/>
            <person name="Lindquist E."/>
            <person name="Lipzen A."/>
            <person name="Logrieco A.F."/>
            <person name="MacCabe A."/>
            <person name="Maekelae M.R."/>
            <person name="Malavazi I."/>
            <person name="Melin P."/>
            <person name="Meyer V."/>
            <person name="Mielnichuk N."/>
            <person name="Miskei M."/>
            <person name="Molnar A.P."/>
            <person name="Mule G."/>
            <person name="Ngan C.Y."/>
            <person name="Orejas M."/>
            <person name="Orosz E."/>
            <person name="Ouedraogo J.P."/>
            <person name="Overkamp K.M."/>
            <person name="Park H.-S."/>
            <person name="Perrone G."/>
            <person name="Piumi F."/>
            <person name="Punt P.J."/>
            <person name="Ram A.F."/>
            <person name="Ramon A."/>
            <person name="Rauscher S."/>
            <person name="Record E."/>
            <person name="Riano-Pachon D.M."/>
            <person name="Robert V."/>
            <person name="Roehrig J."/>
            <person name="Ruller R."/>
            <person name="Salamov A."/>
            <person name="Salih N.S."/>
            <person name="Samson R.A."/>
            <person name="Sandor E."/>
            <person name="Sanguinetti M."/>
            <person name="Schuetze T."/>
            <person name="Sepcic K."/>
            <person name="Shelest E."/>
            <person name="Sherlock G."/>
            <person name="Sophianopoulou V."/>
            <person name="Squina F.M."/>
            <person name="Sun H."/>
            <person name="Susca A."/>
            <person name="Todd R.B."/>
            <person name="Tsang A."/>
            <person name="Unkles S.E."/>
            <person name="van de Wiele N."/>
            <person name="van Rossen-Uffink D."/>
            <person name="Oliveira J.V."/>
            <person name="Vesth T.C."/>
            <person name="Visser J."/>
            <person name="Yu J.-H."/>
            <person name="Zhou M."/>
            <person name="Andersen M.R."/>
            <person name="Archer D.B."/>
            <person name="Baker S.E."/>
            <person name="Benoit I."/>
            <person name="Brakhage A.A."/>
            <person name="Braus G.H."/>
            <person name="Fischer R."/>
            <person name="Frisvad J.C."/>
            <person name="Goldman G.H."/>
            <person name="Houbraken J."/>
            <person name="Oakley B."/>
            <person name="Pocsi I."/>
            <person name="Scazzocchio C."/>
            <person name="Seiboth B."/>
            <person name="vanKuyk P.A."/>
            <person name="Wortman J."/>
            <person name="Dyer P.S."/>
            <person name="Grigoriev I.V."/>
        </authorList>
    </citation>
    <scope>NUCLEOTIDE SEQUENCE [LARGE SCALE GENOMIC DNA]</scope>
    <source>
        <strain evidence="4">CBS 516.65</strain>
    </source>
</reference>
<dbReference type="PANTHER" id="PTHR43283:SF3">
    <property type="entry name" value="BETA-LACTAMASE FAMILY PROTEIN (AFU_ORTHOLOGUE AFUA_5G07500)"/>
    <property type="match status" value="1"/>
</dbReference>
<evidence type="ECO:0000313" key="3">
    <source>
        <dbReference type="EMBL" id="OJJ79412.1"/>
    </source>
</evidence>
<dbReference type="EMBL" id="KV878918">
    <property type="protein sequence ID" value="OJJ79412.1"/>
    <property type="molecule type" value="Genomic_DNA"/>
</dbReference>
<keyword evidence="1" id="KW-0732">Signal</keyword>
<dbReference type="Pfam" id="PF00144">
    <property type="entry name" value="Beta-lactamase"/>
    <property type="match status" value="1"/>
</dbReference>
<dbReference type="Proteomes" id="UP000184300">
    <property type="component" value="Unassembled WGS sequence"/>
</dbReference>
<proteinExistence type="predicted"/>
<gene>
    <name evidence="3" type="ORF">ASPGLDRAFT_137025</name>
</gene>
<dbReference type="RefSeq" id="XP_022396110.1">
    <property type="nucleotide sequence ID" value="XM_022541492.1"/>
</dbReference>
<sequence length="436" mass="47690">MLLRFIFFGALALANALHGRDNPSTGHNGPGNDTTARLNQAFGTAVTEKRVSGIAAAALNRDGSIIYKQSWGTTNIEDPSSPPITPSTKMWLASMTKAVTASAALQLVEQGKLSLDDPVWKYLPELEGFQILEGFTDAGEPIYRAPRTKPTIRHLMTHTFGLRYTFFDANTERWMQWRRNVTFVSTRKTRADSQAPFAFDAGDGYAYGYNIDWLGWVIETISNQSLASYCEEHILKPLGMQNTGIYPPDIADHQRLANGSITATPYSASPTKPGDFVDAGGDYLTSTLDDYSTFLLALVNGGTDPHTGVSILRPETVKEYIFTDQLPLAIPEYHSPDFETKGDPIGTFNSVDPSVSNNGTLLSDIQKGWSSAFMVNNEDVPGGRRKGSGAWAGINNLYYWVDPTAGKVGVVFTSLAPFLDAEVLGLFDALEREVYA</sequence>
<dbReference type="InterPro" id="IPR012338">
    <property type="entry name" value="Beta-lactam/transpept-like"/>
</dbReference>
<feature type="domain" description="Beta-lactamase-related" evidence="2">
    <location>
        <begin position="39"/>
        <end position="417"/>
    </location>
</feature>
<dbReference type="AlphaFoldDB" id="A0A1L9V6D2"/>
<dbReference type="SUPFAM" id="SSF56601">
    <property type="entry name" value="beta-lactamase/transpeptidase-like"/>
    <property type="match status" value="1"/>
</dbReference>
<organism evidence="3 4">
    <name type="scientific">Aspergillus glaucus CBS 516.65</name>
    <dbReference type="NCBI Taxonomy" id="1160497"/>
    <lineage>
        <taxon>Eukaryota</taxon>
        <taxon>Fungi</taxon>
        <taxon>Dikarya</taxon>
        <taxon>Ascomycota</taxon>
        <taxon>Pezizomycotina</taxon>
        <taxon>Eurotiomycetes</taxon>
        <taxon>Eurotiomycetidae</taxon>
        <taxon>Eurotiales</taxon>
        <taxon>Aspergillaceae</taxon>
        <taxon>Aspergillus</taxon>
        <taxon>Aspergillus subgen. Aspergillus</taxon>
    </lineage>
</organism>
<protein>
    <recommendedName>
        <fullName evidence="2">Beta-lactamase-related domain-containing protein</fullName>
    </recommendedName>
</protein>
<evidence type="ECO:0000259" key="2">
    <source>
        <dbReference type="Pfam" id="PF00144"/>
    </source>
</evidence>
<feature type="signal peptide" evidence="1">
    <location>
        <begin position="1"/>
        <end position="16"/>
    </location>
</feature>
<feature type="chain" id="PRO_5012589494" description="Beta-lactamase-related domain-containing protein" evidence="1">
    <location>
        <begin position="17"/>
        <end position="436"/>
    </location>
</feature>
<dbReference type="InterPro" id="IPR050789">
    <property type="entry name" value="Diverse_Enzym_Activities"/>
</dbReference>
<dbReference type="VEuPathDB" id="FungiDB:ASPGLDRAFT_137025"/>
<dbReference type="STRING" id="1160497.A0A1L9V6D2"/>
<evidence type="ECO:0000256" key="1">
    <source>
        <dbReference type="SAM" id="SignalP"/>
    </source>
</evidence>
<dbReference type="GeneID" id="34457753"/>
<evidence type="ECO:0000313" key="4">
    <source>
        <dbReference type="Proteomes" id="UP000184300"/>
    </source>
</evidence>
<accession>A0A1L9V6D2</accession>
<dbReference type="InterPro" id="IPR001466">
    <property type="entry name" value="Beta-lactam-related"/>
</dbReference>
<keyword evidence="4" id="KW-1185">Reference proteome</keyword>
<dbReference type="OrthoDB" id="428260at2759"/>